<dbReference type="AlphaFoldDB" id="A0A426XWR0"/>
<organism evidence="1 2">
    <name type="scientific">Ensete ventricosum</name>
    <name type="common">Abyssinian banana</name>
    <name type="synonym">Musa ensete</name>
    <dbReference type="NCBI Taxonomy" id="4639"/>
    <lineage>
        <taxon>Eukaryota</taxon>
        <taxon>Viridiplantae</taxon>
        <taxon>Streptophyta</taxon>
        <taxon>Embryophyta</taxon>
        <taxon>Tracheophyta</taxon>
        <taxon>Spermatophyta</taxon>
        <taxon>Magnoliopsida</taxon>
        <taxon>Liliopsida</taxon>
        <taxon>Zingiberales</taxon>
        <taxon>Musaceae</taxon>
        <taxon>Ensete</taxon>
    </lineage>
</organism>
<sequence length="49" mass="5607">MGSHTSMVSQKNVTVINFAQYRISIYLSCTVSKFQNTRHSQCISPWEVV</sequence>
<evidence type="ECO:0000313" key="2">
    <source>
        <dbReference type="Proteomes" id="UP000287651"/>
    </source>
</evidence>
<evidence type="ECO:0000313" key="1">
    <source>
        <dbReference type="EMBL" id="RRT43790.1"/>
    </source>
</evidence>
<name>A0A426XWR0_ENSVE</name>
<accession>A0A426XWR0</accession>
<comment type="caution">
    <text evidence="1">The sequence shown here is derived from an EMBL/GenBank/DDBJ whole genome shotgun (WGS) entry which is preliminary data.</text>
</comment>
<proteinExistence type="predicted"/>
<gene>
    <name evidence="1" type="ORF">B296_00045344</name>
</gene>
<reference evidence="1 2" key="1">
    <citation type="journal article" date="2014" name="Agronomy (Basel)">
        <title>A Draft Genome Sequence for Ensete ventricosum, the Drought-Tolerant Tree Against Hunger.</title>
        <authorList>
            <person name="Harrison J."/>
            <person name="Moore K.A."/>
            <person name="Paszkiewicz K."/>
            <person name="Jones T."/>
            <person name="Grant M."/>
            <person name="Ambacheew D."/>
            <person name="Muzemil S."/>
            <person name="Studholme D.J."/>
        </authorList>
    </citation>
    <scope>NUCLEOTIDE SEQUENCE [LARGE SCALE GENOMIC DNA]</scope>
</reference>
<dbReference type="Proteomes" id="UP000287651">
    <property type="component" value="Unassembled WGS sequence"/>
</dbReference>
<protein>
    <submittedName>
        <fullName evidence="1">Uncharacterized protein</fullName>
    </submittedName>
</protein>
<dbReference type="EMBL" id="AMZH03016904">
    <property type="protein sequence ID" value="RRT43790.1"/>
    <property type="molecule type" value="Genomic_DNA"/>
</dbReference>